<accession>A0A8J4B3Q7</accession>
<dbReference type="GO" id="GO:0006893">
    <property type="term" value="P:Golgi to plasma membrane transport"/>
    <property type="evidence" value="ECO:0007669"/>
    <property type="project" value="TreeGrafter"/>
</dbReference>
<evidence type="ECO:0000256" key="2">
    <source>
        <dbReference type="SAM" id="MobiDB-lite"/>
    </source>
</evidence>
<keyword evidence="1" id="KW-0653">Protein transport</keyword>
<evidence type="ECO:0000256" key="1">
    <source>
        <dbReference type="RuleBase" id="RU367079"/>
    </source>
</evidence>
<comment type="function">
    <text evidence="1">Component of the exocyst complex involved in the docking of exocytic vesicles with fusion sites on the plasma membrane.</text>
</comment>
<name>A0A8J4B3Q7_9CHLO</name>
<gene>
    <name evidence="3" type="ORF">Vafri_6907</name>
</gene>
<comment type="similarity">
    <text evidence="1">Belongs to the SEC8 family.</text>
</comment>
<keyword evidence="1" id="KW-0813">Transport</keyword>
<dbReference type="AlphaFoldDB" id="A0A8J4B3Q7"/>
<sequence length="468" mass="47304">DWPRAVSCLLEGATLLAHEELRRVGALRKLRTDMISLAGWIQDQMMDELTARIFSGSRASTSAAMAGGVGAMVGLPGAPVRLGLGNTRAGGGGRGAAVLALSDPNQGPRLRGGPVAGRQAPGWRRKGPEPAYKLVTETLKNSRSASLELRNALTMGSNSLPGPGSGGTATPGGAATVVAAPAAGAGAGVGGGDIAVDVDAAMRHVTTRELVACLAQVDGVVDAKQHVAQAAQSEMRMLIRRSVEAFAVQAGVHAGSGEHGVGALVGGGGAIGATSGPSLSPAQRVLAQRLVSYVAGACVQALGRLQHVLHELANAPATTQSSALDVLVTQRQGGAGLVGGGGGRESLRDGLLLQRRPRGPGGGGGGGLTARERAAYLKEEYQKMWDVMQEQLQQLLADLLQAGGVRGRPTRRPGRRGAAQQGAADGAAGGGGGQEYGALGGVRSLLSDLNPVHFLEQLAALAERTADL</sequence>
<feature type="region of interest" description="Disordered" evidence="2">
    <location>
        <begin position="102"/>
        <end position="128"/>
    </location>
</feature>
<protein>
    <recommendedName>
        <fullName evidence="1">Exocyst complex component Sec8</fullName>
    </recommendedName>
</protein>
<evidence type="ECO:0000313" key="3">
    <source>
        <dbReference type="EMBL" id="GIL50766.1"/>
    </source>
</evidence>
<dbReference type="GO" id="GO:0006612">
    <property type="term" value="P:protein targeting to membrane"/>
    <property type="evidence" value="ECO:0007669"/>
    <property type="project" value="UniProtKB-UniRule"/>
</dbReference>
<dbReference type="Proteomes" id="UP000747399">
    <property type="component" value="Unassembled WGS sequence"/>
</dbReference>
<proteinExistence type="inferred from homology"/>
<reference evidence="3" key="1">
    <citation type="journal article" date="2021" name="Proc. Natl. Acad. Sci. U.S.A.">
        <title>Three genomes in the algal genus Volvox reveal the fate of a haploid sex-determining region after a transition to homothallism.</title>
        <authorList>
            <person name="Yamamoto K."/>
            <person name="Hamaji T."/>
            <person name="Kawai-Toyooka H."/>
            <person name="Matsuzaki R."/>
            <person name="Takahashi F."/>
            <person name="Nishimura Y."/>
            <person name="Kawachi M."/>
            <person name="Noguchi H."/>
            <person name="Minakuchi Y."/>
            <person name="Umen J.G."/>
            <person name="Toyoda A."/>
            <person name="Nozaki H."/>
        </authorList>
    </citation>
    <scope>NUCLEOTIDE SEQUENCE</scope>
    <source>
        <strain evidence="3">NIES-3780</strain>
    </source>
</reference>
<dbReference type="EMBL" id="BNCO01000009">
    <property type="protein sequence ID" value="GIL50766.1"/>
    <property type="molecule type" value="Genomic_DNA"/>
</dbReference>
<organism evidence="3 4">
    <name type="scientific">Volvox africanus</name>
    <dbReference type="NCBI Taxonomy" id="51714"/>
    <lineage>
        <taxon>Eukaryota</taxon>
        <taxon>Viridiplantae</taxon>
        <taxon>Chlorophyta</taxon>
        <taxon>core chlorophytes</taxon>
        <taxon>Chlorophyceae</taxon>
        <taxon>CS clade</taxon>
        <taxon>Chlamydomonadales</taxon>
        <taxon>Volvocaceae</taxon>
        <taxon>Volvox</taxon>
    </lineage>
</organism>
<comment type="caution">
    <text evidence="3">The sequence shown here is derived from an EMBL/GenBank/DDBJ whole genome shotgun (WGS) entry which is preliminary data.</text>
</comment>
<keyword evidence="4" id="KW-1185">Reference proteome</keyword>
<feature type="compositionally biased region" description="Low complexity" evidence="2">
    <location>
        <begin position="416"/>
        <end position="426"/>
    </location>
</feature>
<dbReference type="PANTHER" id="PTHR14146">
    <property type="entry name" value="EXOCYST COMPLEX COMPONENT 4"/>
    <property type="match status" value="1"/>
</dbReference>
<dbReference type="InterPro" id="IPR039682">
    <property type="entry name" value="Sec8/EXOC4"/>
</dbReference>
<evidence type="ECO:0000313" key="4">
    <source>
        <dbReference type="Proteomes" id="UP000747399"/>
    </source>
</evidence>
<feature type="non-terminal residue" evidence="3">
    <location>
        <position position="468"/>
    </location>
</feature>
<dbReference type="GO" id="GO:0090522">
    <property type="term" value="P:vesicle tethering involved in exocytosis"/>
    <property type="evidence" value="ECO:0007669"/>
    <property type="project" value="UniProtKB-UniRule"/>
</dbReference>
<dbReference type="GO" id="GO:0015031">
    <property type="term" value="P:protein transport"/>
    <property type="evidence" value="ECO:0007669"/>
    <property type="project" value="UniProtKB-KW"/>
</dbReference>
<keyword evidence="1" id="KW-0268">Exocytosis</keyword>
<feature type="non-terminal residue" evidence="3">
    <location>
        <position position="1"/>
    </location>
</feature>
<dbReference type="GO" id="GO:0000145">
    <property type="term" value="C:exocyst"/>
    <property type="evidence" value="ECO:0007669"/>
    <property type="project" value="UniProtKB-UniRule"/>
</dbReference>
<feature type="region of interest" description="Disordered" evidence="2">
    <location>
        <begin position="405"/>
        <end position="430"/>
    </location>
</feature>
<dbReference type="PANTHER" id="PTHR14146:SF0">
    <property type="entry name" value="EXOCYST COMPLEX COMPONENT 4"/>
    <property type="match status" value="1"/>
</dbReference>